<protein>
    <submittedName>
        <fullName evidence="2">Uncharacterized protein</fullName>
    </submittedName>
</protein>
<evidence type="ECO:0000313" key="3">
    <source>
        <dbReference type="Proteomes" id="UP001319921"/>
    </source>
</evidence>
<dbReference type="GeneID" id="68864794"/>
<feature type="transmembrane region" description="Helical" evidence="1">
    <location>
        <begin position="48"/>
        <end position="66"/>
    </location>
</feature>
<dbReference type="AlphaFoldDB" id="A0AAQ4CMN3"/>
<proteinExistence type="predicted"/>
<feature type="transmembrane region" description="Helical" evidence="1">
    <location>
        <begin position="16"/>
        <end position="41"/>
    </location>
</feature>
<feature type="transmembrane region" description="Helical" evidence="1">
    <location>
        <begin position="72"/>
        <end position="104"/>
    </location>
</feature>
<evidence type="ECO:0000313" key="2">
    <source>
        <dbReference type="EMBL" id="BDB97064.1"/>
    </source>
</evidence>
<sequence length="184" mass="19667">MSDKASNEMSLRRATIYAAIFSIASYAIAAGLALSTGLYAINIFADPILNLTVPLIILSVGIQIINRKLGPLLIGLISAALYAVSFLFFVAIPLVLIALIVELLTRLMGYRSLKAVVTYTCIAGGLEGILSTLLALYMIKVPAPVVTSIYIWIGISIAMFLESAVMGVIAYFITSYLIKSGVVK</sequence>
<keyword evidence="1" id="KW-0812">Transmembrane</keyword>
<accession>A0AAQ4CMN3</accession>
<dbReference type="Proteomes" id="UP001319921">
    <property type="component" value="Chromosome"/>
</dbReference>
<keyword evidence="1" id="KW-1133">Transmembrane helix</keyword>
<dbReference type="EMBL" id="AP025226">
    <property type="protein sequence ID" value="BDB97064.1"/>
    <property type="molecule type" value="Genomic_DNA"/>
</dbReference>
<organism evidence="2 3">
    <name type="scientific">Saccharolobus caldissimus</name>
    <dbReference type="NCBI Taxonomy" id="1702097"/>
    <lineage>
        <taxon>Archaea</taxon>
        <taxon>Thermoproteota</taxon>
        <taxon>Thermoprotei</taxon>
        <taxon>Sulfolobales</taxon>
        <taxon>Sulfolobaceae</taxon>
        <taxon>Saccharolobus</taxon>
    </lineage>
</organism>
<dbReference type="RefSeq" id="WP_229571096.1">
    <property type="nucleotide sequence ID" value="NZ_AP025226.1"/>
</dbReference>
<evidence type="ECO:0000256" key="1">
    <source>
        <dbReference type="SAM" id="Phobius"/>
    </source>
</evidence>
<dbReference type="KEGG" id="scas:SACC_00810"/>
<feature type="transmembrane region" description="Helical" evidence="1">
    <location>
        <begin position="149"/>
        <end position="178"/>
    </location>
</feature>
<reference evidence="2 3" key="1">
    <citation type="journal article" date="2022" name="Microbiol. Resour. Announc.">
        <title>Complete Genome Sequence of the Hyperthermophilic and Acidophilic Archaeon Saccharolobus caldissimus Strain HS-3T.</title>
        <authorList>
            <person name="Sakai H.D."/>
            <person name="Kurosawa N."/>
        </authorList>
    </citation>
    <scope>NUCLEOTIDE SEQUENCE [LARGE SCALE GENOMIC DNA]</scope>
    <source>
        <strain evidence="2 3">JCM32116</strain>
    </source>
</reference>
<gene>
    <name evidence="2" type="ORF">SACC_00810</name>
</gene>
<feature type="transmembrane region" description="Helical" evidence="1">
    <location>
        <begin position="116"/>
        <end position="137"/>
    </location>
</feature>
<name>A0AAQ4CMN3_9CREN</name>
<keyword evidence="3" id="KW-1185">Reference proteome</keyword>
<keyword evidence="1" id="KW-0472">Membrane</keyword>